<dbReference type="SUPFAM" id="SSF57535">
    <property type="entry name" value="Complement control module/SCR domain"/>
    <property type="match status" value="1"/>
</dbReference>
<dbReference type="InterPro" id="IPR024079">
    <property type="entry name" value="MetalloPept_cat_dom_sf"/>
</dbReference>
<dbReference type="CDD" id="cd06263">
    <property type="entry name" value="MAM"/>
    <property type="match status" value="1"/>
</dbReference>
<organism evidence="16 17">
    <name type="scientific">Tetranychus urticae</name>
    <name type="common">Two-spotted spider mite</name>
    <dbReference type="NCBI Taxonomy" id="32264"/>
    <lineage>
        <taxon>Eukaryota</taxon>
        <taxon>Metazoa</taxon>
        <taxon>Ecdysozoa</taxon>
        <taxon>Arthropoda</taxon>
        <taxon>Chelicerata</taxon>
        <taxon>Arachnida</taxon>
        <taxon>Acari</taxon>
        <taxon>Acariformes</taxon>
        <taxon>Trombidiformes</taxon>
        <taxon>Prostigmata</taxon>
        <taxon>Eleutherengona</taxon>
        <taxon>Raphignathae</taxon>
        <taxon>Tetranychoidea</taxon>
        <taxon>Tetranychidae</taxon>
        <taxon>Tetranychus</taxon>
    </lineage>
</organism>
<evidence type="ECO:0000256" key="7">
    <source>
        <dbReference type="ARBA" id="ARBA00023157"/>
    </source>
</evidence>
<accession>T1K1K5</accession>
<keyword evidence="7" id="KW-1015">Disulfide bond</keyword>
<dbReference type="Proteomes" id="UP000015104">
    <property type="component" value="Unassembled WGS sequence"/>
</dbReference>
<name>T1K1K5_TETUR</name>
<reference evidence="17" key="1">
    <citation type="submission" date="2011-08" db="EMBL/GenBank/DDBJ databases">
        <authorList>
            <person name="Rombauts S."/>
        </authorList>
    </citation>
    <scope>NUCLEOTIDE SEQUENCE</scope>
    <source>
        <strain evidence="17">London</strain>
    </source>
</reference>
<reference evidence="16" key="2">
    <citation type="submission" date="2015-06" db="UniProtKB">
        <authorList>
            <consortium name="EnsemblMetazoa"/>
        </authorList>
    </citation>
    <scope>IDENTIFICATION</scope>
</reference>
<evidence type="ECO:0000313" key="17">
    <source>
        <dbReference type="Proteomes" id="UP000015104"/>
    </source>
</evidence>
<feature type="binding site" evidence="10">
    <location>
        <position position="120"/>
    </location>
    <ligand>
        <name>Zn(2+)</name>
        <dbReference type="ChEBI" id="CHEBI:29105"/>
        <note>catalytic</note>
    </ligand>
</feature>
<protein>
    <recommendedName>
        <fullName evidence="11">Metalloendopeptidase</fullName>
        <ecNumber evidence="11">3.4.24.-</ecNumber>
    </recommendedName>
</protein>
<dbReference type="Pfam" id="PF00084">
    <property type="entry name" value="Sushi"/>
    <property type="match status" value="1"/>
</dbReference>
<dbReference type="GO" id="GO:0008270">
    <property type="term" value="F:zinc ion binding"/>
    <property type="evidence" value="ECO:0007669"/>
    <property type="project" value="UniProtKB-UniRule"/>
</dbReference>
<comment type="subunit">
    <text evidence="1">Monomer.</text>
</comment>
<dbReference type="EnsemblMetazoa" id="tetur04g01720.1">
    <property type="protein sequence ID" value="tetur04g01720.1"/>
    <property type="gene ID" value="tetur04g01720"/>
</dbReference>
<dbReference type="PANTHER" id="PTHR10127">
    <property type="entry name" value="DISCOIDIN, CUB, EGF, LAMININ , AND ZINC METALLOPROTEASE DOMAIN CONTAINING"/>
    <property type="match status" value="1"/>
</dbReference>
<keyword evidence="9" id="KW-0768">Sushi</keyword>
<evidence type="ECO:0000259" key="15">
    <source>
        <dbReference type="PROSITE" id="PS51864"/>
    </source>
</evidence>
<dbReference type="PROSITE" id="PS50923">
    <property type="entry name" value="SUSHI"/>
    <property type="match status" value="1"/>
</dbReference>
<keyword evidence="2 10" id="KW-0645">Protease</keyword>
<dbReference type="Pfam" id="PF01400">
    <property type="entry name" value="Astacin"/>
    <property type="match status" value="2"/>
</dbReference>
<dbReference type="AlphaFoldDB" id="T1K1K5"/>
<feature type="domain" description="Peptidase M12A" evidence="15">
    <location>
        <begin position="49"/>
        <end position="222"/>
    </location>
</feature>
<comment type="caution">
    <text evidence="9">Lacks conserved residue(s) required for the propagation of feature annotation.</text>
</comment>
<dbReference type="PANTHER" id="PTHR10127:SF780">
    <property type="entry name" value="METALLOENDOPEPTIDASE"/>
    <property type="match status" value="1"/>
</dbReference>
<evidence type="ECO:0000256" key="4">
    <source>
        <dbReference type="ARBA" id="ARBA00022801"/>
    </source>
</evidence>
<evidence type="ECO:0000259" key="14">
    <source>
        <dbReference type="PROSITE" id="PS50923"/>
    </source>
</evidence>
<evidence type="ECO:0000256" key="5">
    <source>
        <dbReference type="ARBA" id="ARBA00022833"/>
    </source>
</evidence>
<dbReference type="InterPro" id="IPR000436">
    <property type="entry name" value="Sushi_SCR_CCP_dom"/>
</dbReference>
<dbReference type="CDD" id="cd00033">
    <property type="entry name" value="CCP"/>
    <property type="match status" value="1"/>
</dbReference>
<dbReference type="eggNOG" id="KOG3714">
    <property type="taxonomic scope" value="Eukaryota"/>
</dbReference>
<dbReference type="HOGENOM" id="CLU_034971_0_0_1"/>
<comment type="cofactor">
    <cofactor evidence="10 11">
        <name>Zn(2+)</name>
        <dbReference type="ChEBI" id="CHEBI:29105"/>
    </cofactor>
    <text evidence="10 11">Binds 1 zinc ion per subunit.</text>
</comment>
<feature type="compositionally biased region" description="Basic residues" evidence="12">
    <location>
        <begin position="25"/>
        <end position="46"/>
    </location>
</feature>
<dbReference type="InterPro" id="IPR006026">
    <property type="entry name" value="Peptidase_Metallo"/>
</dbReference>
<dbReference type="GO" id="GO:0006508">
    <property type="term" value="P:proteolysis"/>
    <property type="evidence" value="ECO:0007669"/>
    <property type="project" value="UniProtKB-KW"/>
</dbReference>
<dbReference type="GO" id="GO:0016020">
    <property type="term" value="C:membrane"/>
    <property type="evidence" value="ECO:0007669"/>
    <property type="project" value="InterPro"/>
</dbReference>
<evidence type="ECO:0000256" key="11">
    <source>
        <dbReference type="RuleBase" id="RU361183"/>
    </source>
</evidence>
<dbReference type="Gene3D" id="3.40.390.10">
    <property type="entry name" value="Collagenase (Catalytic Domain)"/>
    <property type="match status" value="2"/>
</dbReference>
<evidence type="ECO:0000256" key="3">
    <source>
        <dbReference type="ARBA" id="ARBA00022723"/>
    </source>
</evidence>
<dbReference type="InterPro" id="IPR013320">
    <property type="entry name" value="ConA-like_dom_sf"/>
</dbReference>
<dbReference type="Gene3D" id="2.10.70.10">
    <property type="entry name" value="Complement Module, domain 1"/>
    <property type="match status" value="1"/>
</dbReference>
<keyword evidence="3 10" id="KW-0479">Metal-binding</keyword>
<sequence length="447" mass="49910">MLFIESTAKQSVCLVEGDIKCPKKSRNFSSQKHRPRNSVSLTRKRSYTNGPRDFNTLWPTRTIPYKISFDYSADQLSLLQKAMSSIESSTCIKFVPYSEQQLSLDLDCFNQKTVFHELLHSIGFWHEHNRPDRDKFVKVIRENIDPIRIGNFKISDEYASEPGSWDYDYYSVMHYKYTDYSRDGKLASLLPIDTKVRPEDLGSSTFLTKQDISKINTLYRCETNSCPQPNLNAHVIIKSSTDFNIGSKVTYSCDASGFSLVGSSTQICLSTGSWSGQRPRCVPVVSHYCDFESTDCGWIAASGDVDWEISSGRKHYRTGTGPLTDLTLGTLDGHFLRLDTQNLDTGLKAIIATPNLPLSSSGVTFCLDFGYYMWGLVVGSLRVNLVTQTGSTQLFSKSGASGPKWLEKRIPFTPDGSFKLEFVATIGSELGDIAIDDVSIEPCSSAD</sequence>
<dbReference type="PROSITE" id="PS51864">
    <property type="entry name" value="ASTACIN"/>
    <property type="match status" value="1"/>
</dbReference>
<keyword evidence="17" id="KW-1185">Reference proteome</keyword>
<comment type="function">
    <text evidence="8">Zinc metalloprotease. Provoques deadhesion of endothelial cells from cell cultures, and also degradation of fibronectin, fibrinogen and gelatin in vitro. Its role in the venom is not fully understood but it might act as a spreading factor that facilitates diffusion of other venom toxins. Alternatively, it might be involved in the proteolytic processing of other venom toxins or it might play a role in extra-oral digestion of prey.</text>
</comment>
<evidence type="ECO:0000259" key="13">
    <source>
        <dbReference type="PROSITE" id="PS50060"/>
    </source>
</evidence>
<keyword evidence="4 10" id="KW-0378">Hydrolase</keyword>
<evidence type="ECO:0000256" key="10">
    <source>
        <dbReference type="PROSITE-ProRule" id="PRU01211"/>
    </source>
</evidence>
<dbReference type="EC" id="3.4.24.-" evidence="11"/>
<dbReference type="InterPro" id="IPR001506">
    <property type="entry name" value="Peptidase_M12A"/>
</dbReference>
<evidence type="ECO:0000256" key="2">
    <source>
        <dbReference type="ARBA" id="ARBA00022670"/>
    </source>
</evidence>
<dbReference type="SMART" id="SM00137">
    <property type="entry name" value="MAM"/>
    <property type="match status" value="1"/>
</dbReference>
<dbReference type="Gene3D" id="2.60.120.200">
    <property type="match status" value="1"/>
</dbReference>
<dbReference type="CDD" id="cd04280">
    <property type="entry name" value="ZnMc_astacin_like"/>
    <property type="match status" value="1"/>
</dbReference>
<evidence type="ECO:0000256" key="12">
    <source>
        <dbReference type="SAM" id="MobiDB-lite"/>
    </source>
</evidence>
<dbReference type="PRINTS" id="PR00480">
    <property type="entry name" value="ASTACIN"/>
</dbReference>
<feature type="domain" description="Sushi" evidence="14">
    <location>
        <begin position="224"/>
        <end position="283"/>
    </location>
</feature>
<evidence type="ECO:0000256" key="8">
    <source>
        <dbReference type="ARBA" id="ARBA00025529"/>
    </source>
</evidence>
<dbReference type="InterPro" id="IPR034035">
    <property type="entry name" value="Astacin-like_dom"/>
</dbReference>
<evidence type="ECO:0000256" key="1">
    <source>
        <dbReference type="ARBA" id="ARBA00011245"/>
    </source>
</evidence>
<dbReference type="InterPro" id="IPR000998">
    <property type="entry name" value="MAM_dom"/>
</dbReference>
<keyword evidence="5 10" id="KW-0862">Zinc</keyword>
<dbReference type="SUPFAM" id="SSF49899">
    <property type="entry name" value="Concanavalin A-like lectins/glucanases"/>
    <property type="match status" value="1"/>
</dbReference>
<feature type="active site" evidence="10">
    <location>
        <position position="117"/>
    </location>
</feature>
<evidence type="ECO:0000256" key="6">
    <source>
        <dbReference type="ARBA" id="ARBA00023049"/>
    </source>
</evidence>
<dbReference type="SMART" id="SM00235">
    <property type="entry name" value="ZnMc"/>
    <property type="match status" value="1"/>
</dbReference>
<evidence type="ECO:0000256" key="9">
    <source>
        <dbReference type="PROSITE-ProRule" id="PRU00302"/>
    </source>
</evidence>
<proteinExistence type="predicted"/>
<keyword evidence="6 10" id="KW-0482">Metalloprotease</keyword>
<feature type="region of interest" description="Disordered" evidence="12">
    <location>
        <begin position="25"/>
        <end position="47"/>
    </location>
</feature>
<dbReference type="SUPFAM" id="SSF55486">
    <property type="entry name" value="Metalloproteases ('zincins'), catalytic domain"/>
    <property type="match status" value="1"/>
</dbReference>
<feature type="binding site" evidence="10">
    <location>
        <position position="116"/>
    </location>
    <ligand>
        <name>Zn(2+)</name>
        <dbReference type="ChEBI" id="CHEBI:29105"/>
        <note>catalytic</note>
    </ligand>
</feature>
<dbReference type="PROSITE" id="PS50060">
    <property type="entry name" value="MAM_2"/>
    <property type="match status" value="1"/>
</dbReference>
<dbReference type="SMART" id="SM00032">
    <property type="entry name" value="CCP"/>
    <property type="match status" value="1"/>
</dbReference>
<dbReference type="GO" id="GO:0004222">
    <property type="term" value="F:metalloendopeptidase activity"/>
    <property type="evidence" value="ECO:0007669"/>
    <property type="project" value="UniProtKB-UniRule"/>
</dbReference>
<evidence type="ECO:0000313" key="16">
    <source>
        <dbReference type="EnsemblMetazoa" id="tetur04g01720.1"/>
    </source>
</evidence>
<dbReference type="EMBL" id="CAEY01001352">
    <property type="status" value="NOT_ANNOTATED_CDS"/>
    <property type="molecule type" value="Genomic_DNA"/>
</dbReference>
<dbReference type="Pfam" id="PF00629">
    <property type="entry name" value="MAM"/>
    <property type="match status" value="1"/>
</dbReference>
<feature type="binding site" evidence="10">
    <location>
        <position position="126"/>
    </location>
    <ligand>
        <name>Zn(2+)</name>
        <dbReference type="ChEBI" id="CHEBI:29105"/>
        <note>catalytic</note>
    </ligand>
</feature>
<dbReference type="InterPro" id="IPR035976">
    <property type="entry name" value="Sushi/SCR/CCP_sf"/>
</dbReference>
<feature type="domain" description="MAM" evidence="13">
    <location>
        <begin position="287"/>
        <end position="445"/>
    </location>
</feature>